<dbReference type="NCBIfam" id="TIGR03534">
    <property type="entry name" value="RF_mod_PrmC"/>
    <property type="match status" value="1"/>
</dbReference>
<comment type="function">
    <text evidence="5">Methylates the class 1 translation termination release factors RF1/PrfA and RF2/PrfB on the glutamine residue of the universally conserved GGQ motif.</text>
</comment>
<dbReference type="InterPro" id="IPR002052">
    <property type="entry name" value="DNA_methylase_N6_adenine_CS"/>
</dbReference>
<sequence>MLFASVSSSVSPSVSSSVCVRDALSFARERIGPVDARALLQHVTGFGHARFASAPERQLDPRAWQDFEALVVRRAAGEPVAYLIGWREFYGRRFSVTPDVLIPRPETELLVDLVLRERDRAQRLQILDLGTGSGVLAITMALELPRADVTATDVSPAALAVARGNADALGARVHFIESDWWSALADRRFDLIVSNPPYIAPADPHLGQGDLRFEPRGALVGRGRAGAGDLAEIVRSARANLRPFGSLLVEHGWDQGAAVRASLSAAGFDAVTTTKDLGGNDRATSGISNPEAAPAPRPADPRV</sequence>
<keyword evidence="1 5" id="KW-0489">Methyltransferase</keyword>
<feature type="compositionally biased region" description="Pro residues" evidence="6">
    <location>
        <begin position="293"/>
        <end position="303"/>
    </location>
</feature>
<dbReference type="GO" id="GO:0032259">
    <property type="term" value="P:methylation"/>
    <property type="evidence" value="ECO:0007669"/>
    <property type="project" value="UniProtKB-KW"/>
</dbReference>
<keyword evidence="3 5" id="KW-0949">S-adenosyl-L-methionine</keyword>
<evidence type="ECO:0000256" key="5">
    <source>
        <dbReference type="HAMAP-Rule" id="MF_02126"/>
    </source>
</evidence>
<organism evidence="9 10">
    <name type="scientific">Candidatus Methylophosphatis roskildensis</name>
    <dbReference type="NCBI Taxonomy" id="2899263"/>
    <lineage>
        <taxon>Bacteria</taxon>
        <taxon>Pseudomonadati</taxon>
        <taxon>Pseudomonadota</taxon>
        <taxon>Betaproteobacteria</taxon>
        <taxon>Nitrosomonadales</taxon>
        <taxon>Sterolibacteriaceae</taxon>
        <taxon>Candidatus Methylophosphatis</taxon>
    </lineage>
</organism>
<evidence type="ECO:0000259" key="7">
    <source>
        <dbReference type="Pfam" id="PF05175"/>
    </source>
</evidence>
<proteinExistence type="inferred from homology"/>
<evidence type="ECO:0000256" key="2">
    <source>
        <dbReference type="ARBA" id="ARBA00022679"/>
    </source>
</evidence>
<dbReference type="InterPro" id="IPR004556">
    <property type="entry name" value="HemK-like"/>
</dbReference>
<evidence type="ECO:0000256" key="4">
    <source>
        <dbReference type="ARBA" id="ARBA00048391"/>
    </source>
</evidence>
<dbReference type="HAMAP" id="MF_02126">
    <property type="entry name" value="RF_methyltr_PrmC"/>
    <property type="match status" value="1"/>
</dbReference>
<feature type="binding site" evidence="5">
    <location>
        <begin position="195"/>
        <end position="198"/>
    </location>
    <ligand>
        <name>substrate</name>
    </ligand>
</feature>
<dbReference type="Gene3D" id="3.40.50.150">
    <property type="entry name" value="Vaccinia Virus protein VP39"/>
    <property type="match status" value="1"/>
</dbReference>
<dbReference type="InterPro" id="IPR007848">
    <property type="entry name" value="Small_mtfrase_dom"/>
</dbReference>
<dbReference type="Gene3D" id="1.10.8.10">
    <property type="entry name" value="DNA helicase RuvA subunit, C-terminal domain"/>
    <property type="match status" value="1"/>
</dbReference>
<accession>A0A9D7HW86</accession>
<evidence type="ECO:0000256" key="1">
    <source>
        <dbReference type="ARBA" id="ARBA00022603"/>
    </source>
</evidence>
<dbReference type="CDD" id="cd02440">
    <property type="entry name" value="AdoMet_MTases"/>
    <property type="match status" value="1"/>
</dbReference>
<dbReference type="InterPro" id="IPR029063">
    <property type="entry name" value="SAM-dependent_MTases_sf"/>
</dbReference>
<dbReference type="EC" id="2.1.1.297" evidence="5"/>
<gene>
    <name evidence="5 9" type="primary">prmC</name>
    <name evidence="9" type="ORF">IPH26_20995</name>
</gene>
<comment type="caution">
    <text evidence="9">The sequence shown here is derived from an EMBL/GenBank/DDBJ whole genome shotgun (WGS) entry which is preliminary data.</text>
</comment>
<dbReference type="GO" id="GO:0102559">
    <property type="term" value="F:peptide chain release factor N(5)-glutamine methyltransferase activity"/>
    <property type="evidence" value="ECO:0007669"/>
    <property type="project" value="UniProtKB-EC"/>
</dbReference>
<dbReference type="InterPro" id="IPR040758">
    <property type="entry name" value="PrmC_N"/>
</dbReference>
<evidence type="ECO:0000256" key="3">
    <source>
        <dbReference type="ARBA" id="ARBA00022691"/>
    </source>
</evidence>
<feature type="region of interest" description="Disordered" evidence="6">
    <location>
        <begin position="273"/>
        <end position="303"/>
    </location>
</feature>
<dbReference type="GO" id="GO:0003676">
    <property type="term" value="F:nucleic acid binding"/>
    <property type="evidence" value="ECO:0007669"/>
    <property type="project" value="InterPro"/>
</dbReference>
<comment type="similarity">
    <text evidence="5">Belongs to the protein N5-glutamine methyltransferase family. PrmC subfamily.</text>
</comment>
<dbReference type="InterPro" id="IPR019874">
    <property type="entry name" value="RF_methyltr_PrmC"/>
</dbReference>
<dbReference type="PROSITE" id="PS00092">
    <property type="entry name" value="N6_MTASE"/>
    <property type="match status" value="1"/>
</dbReference>
<dbReference type="Pfam" id="PF17827">
    <property type="entry name" value="PrmC_N"/>
    <property type="match status" value="1"/>
</dbReference>
<dbReference type="PANTHER" id="PTHR18895">
    <property type="entry name" value="HEMK METHYLTRANSFERASE"/>
    <property type="match status" value="1"/>
</dbReference>
<feature type="binding site" evidence="5">
    <location>
        <begin position="130"/>
        <end position="134"/>
    </location>
    <ligand>
        <name>S-adenosyl-L-methionine</name>
        <dbReference type="ChEBI" id="CHEBI:59789"/>
    </ligand>
</feature>
<dbReference type="EMBL" id="JADJEV010000005">
    <property type="protein sequence ID" value="MBK6975310.1"/>
    <property type="molecule type" value="Genomic_DNA"/>
</dbReference>
<protein>
    <recommendedName>
        <fullName evidence="5">Release factor glutamine methyltransferase</fullName>
        <shortName evidence="5">RF MTase</shortName>
        <ecNumber evidence="5">2.1.1.297</ecNumber>
    </recommendedName>
    <alternativeName>
        <fullName evidence="5">N5-glutamine methyltransferase PrmC</fullName>
    </alternativeName>
    <alternativeName>
        <fullName evidence="5">Protein-(glutamine-N5) MTase PrmC</fullName>
    </alternativeName>
    <alternativeName>
        <fullName evidence="5">Protein-glutamine N-methyltransferase PrmC</fullName>
    </alternativeName>
</protein>
<dbReference type="Pfam" id="PF05175">
    <property type="entry name" value="MTS"/>
    <property type="match status" value="1"/>
</dbReference>
<evidence type="ECO:0000313" key="10">
    <source>
        <dbReference type="Proteomes" id="UP000807785"/>
    </source>
</evidence>
<dbReference type="PANTHER" id="PTHR18895:SF74">
    <property type="entry name" value="MTRF1L RELEASE FACTOR GLUTAMINE METHYLTRANSFERASE"/>
    <property type="match status" value="1"/>
</dbReference>
<evidence type="ECO:0000313" key="9">
    <source>
        <dbReference type="EMBL" id="MBK6975310.1"/>
    </source>
</evidence>
<keyword evidence="2 5" id="KW-0808">Transferase</keyword>
<reference evidence="9" key="1">
    <citation type="submission" date="2020-10" db="EMBL/GenBank/DDBJ databases">
        <title>Connecting structure to function with the recovery of over 1000 high-quality activated sludge metagenome-assembled genomes encoding full-length rRNA genes using long-read sequencing.</title>
        <authorList>
            <person name="Singleton C.M."/>
            <person name="Petriglieri F."/>
            <person name="Kristensen J.M."/>
            <person name="Kirkegaard R.H."/>
            <person name="Michaelsen T.Y."/>
            <person name="Andersen M.H."/>
            <person name="Karst S.M."/>
            <person name="Dueholm M.S."/>
            <person name="Nielsen P.H."/>
            <person name="Albertsen M."/>
        </authorList>
    </citation>
    <scope>NUCLEOTIDE SEQUENCE</scope>
    <source>
        <strain evidence="9">Bjer_18-Q3-R1-45_BAT3C.347</strain>
    </source>
</reference>
<dbReference type="AlphaFoldDB" id="A0A9D7HW86"/>
<dbReference type="SUPFAM" id="SSF53335">
    <property type="entry name" value="S-adenosyl-L-methionine-dependent methyltransferases"/>
    <property type="match status" value="1"/>
</dbReference>
<feature type="binding site" evidence="5">
    <location>
        <position position="153"/>
    </location>
    <ligand>
        <name>S-adenosyl-L-methionine</name>
        <dbReference type="ChEBI" id="CHEBI:59789"/>
    </ligand>
</feature>
<feature type="domain" description="Methyltransferase small" evidence="7">
    <location>
        <begin position="108"/>
        <end position="200"/>
    </location>
</feature>
<dbReference type="Proteomes" id="UP000807785">
    <property type="component" value="Unassembled WGS sequence"/>
</dbReference>
<evidence type="ECO:0000259" key="8">
    <source>
        <dbReference type="Pfam" id="PF17827"/>
    </source>
</evidence>
<feature type="domain" description="Release factor glutamine methyltransferase N-terminal" evidence="8">
    <location>
        <begin position="33"/>
        <end position="85"/>
    </location>
</feature>
<dbReference type="FunFam" id="3.40.50.150:FF:000053">
    <property type="entry name" value="Release factor glutamine methyltransferase"/>
    <property type="match status" value="1"/>
</dbReference>
<name>A0A9D7HW86_9PROT</name>
<feature type="binding site" evidence="5">
    <location>
        <position position="180"/>
    </location>
    <ligand>
        <name>S-adenosyl-L-methionine</name>
        <dbReference type="ChEBI" id="CHEBI:59789"/>
    </ligand>
</feature>
<feature type="binding site" evidence="5">
    <location>
        <position position="195"/>
    </location>
    <ligand>
        <name>S-adenosyl-L-methionine</name>
        <dbReference type="ChEBI" id="CHEBI:59789"/>
    </ligand>
</feature>
<comment type="catalytic activity">
    <reaction evidence="4 5">
        <text>L-glutaminyl-[peptide chain release factor] + S-adenosyl-L-methionine = N(5)-methyl-L-glutaminyl-[peptide chain release factor] + S-adenosyl-L-homocysteine + H(+)</text>
        <dbReference type="Rhea" id="RHEA:42896"/>
        <dbReference type="Rhea" id="RHEA-COMP:10271"/>
        <dbReference type="Rhea" id="RHEA-COMP:10272"/>
        <dbReference type="ChEBI" id="CHEBI:15378"/>
        <dbReference type="ChEBI" id="CHEBI:30011"/>
        <dbReference type="ChEBI" id="CHEBI:57856"/>
        <dbReference type="ChEBI" id="CHEBI:59789"/>
        <dbReference type="ChEBI" id="CHEBI:61891"/>
        <dbReference type="EC" id="2.1.1.297"/>
    </reaction>
</comment>
<dbReference type="InterPro" id="IPR050320">
    <property type="entry name" value="N5-glutamine_MTase"/>
</dbReference>
<dbReference type="NCBIfam" id="TIGR00536">
    <property type="entry name" value="hemK_fam"/>
    <property type="match status" value="1"/>
</dbReference>
<evidence type="ECO:0000256" key="6">
    <source>
        <dbReference type="SAM" id="MobiDB-lite"/>
    </source>
</evidence>